<evidence type="ECO:0000256" key="1">
    <source>
        <dbReference type="SAM" id="Phobius"/>
    </source>
</evidence>
<organism evidence="2 3">
    <name type="scientific">Longispora fulva</name>
    <dbReference type="NCBI Taxonomy" id="619741"/>
    <lineage>
        <taxon>Bacteria</taxon>
        <taxon>Bacillati</taxon>
        <taxon>Actinomycetota</taxon>
        <taxon>Actinomycetes</taxon>
        <taxon>Micromonosporales</taxon>
        <taxon>Micromonosporaceae</taxon>
        <taxon>Longispora</taxon>
    </lineage>
</organism>
<name>A0A8J7KRX1_9ACTN</name>
<keyword evidence="3" id="KW-1185">Reference proteome</keyword>
<reference evidence="2" key="1">
    <citation type="submission" date="2020-11" db="EMBL/GenBank/DDBJ databases">
        <title>Sequencing the genomes of 1000 actinobacteria strains.</title>
        <authorList>
            <person name="Klenk H.-P."/>
        </authorList>
    </citation>
    <scope>NUCLEOTIDE SEQUENCE</scope>
    <source>
        <strain evidence="2">DSM 45356</strain>
    </source>
</reference>
<comment type="caution">
    <text evidence="2">The sequence shown here is derived from an EMBL/GenBank/DDBJ whole genome shotgun (WGS) entry which is preliminary data.</text>
</comment>
<accession>A0A8J7KRX1</accession>
<dbReference type="EMBL" id="JADOUF010000001">
    <property type="protein sequence ID" value="MBG6138972.1"/>
    <property type="molecule type" value="Genomic_DNA"/>
</dbReference>
<keyword evidence="1" id="KW-0812">Transmembrane</keyword>
<feature type="transmembrane region" description="Helical" evidence="1">
    <location>
        <begin position="16"/>
        <end position="36"/>
    </location>
</feature>
<keyword evidence="1" id="KW-1133">Transmembrane helix</keyword>
<dbReference type="RefSeq" id="WP_197005675.1">
    <property type="nucleotide sequence ID" value="NZ_BONS01000011.1"/>
</dbReference>
<keyword evidence="1" id="KW-0472">Membrane</keyword>
<evidence type="ECO:0000313" key="3">
    <source>
        <dbReference type="Proteomes" id="UP000622552"/>
    </source>
</evidence>
<evidence type="ECO:0000313" key="2">
    <source>
        <dbReference type="EMBL" id="MBG6138972.1"/>
    </source>
</evidence>
<protein>
    <submittedName>
        <fullName evidence="2">Uncharacterized protein</fullName>
    </submittedName>
</protein>
<proteinExistence type="predicted"/>
<gene>
    <name evidence="2" type="ORF">IW245_005166</name>
</gene>
<dbReference type="Proteomes" id="UP000622552">
    <property type="component" value="Unassembled WGS sequence"/>
</dbReference>
<sequence>MWDQNADEEPPRSPRWLALVWVLVAVGLAGACCYGVRVIAELALLPTPQ</sequence>
<dbReference type="AlphaFoldDB" id="A0A8J7KRX1"/>